<evidence type="ECO:0000313" key="3">
    <source>
        <dbReference type="EMBL" id="AUE22565.1"/>
    </source>
</evidence>
<accession>A0A2H4YF12</accession>
<name>A0A2H4YF12_9CAUD</name>
<comment type="similarity">
    <text evidence="1">Belongs to the Tevenvirinae sliding clamp family.</text>
</comment>
<dbReference type="Gene3D" id="3.70.10.10">
    <property type="match status" value="1"/>
</dbReference>
<protein>
    <recommendedName>
        <fullName evidence="1">Sliding clamp</fullName>
    </recommendedName>
    <alternativeName>
        <fullName evidence="1">DNA polymerase accessory protein Gp45</fullName>
    </alternativeName>
    <alternativeName>
        <fullName evidence="1">DNA polymerase clamp</fullName>
    </alternativeName>
</protein>
<reference evidence="3 4" key="1">
    <citation type="submission" date="2017-10" db="EMBL/GenBank/DDBJ databases">
        <title>Antibacterial composition for extension of chilled fish shelf life and decreasing of risk of food-borne infections, bacteriophage strains for its preparation.</title>
        <authorList>
            <person name="Zulkarneev E.R."/>
            <person name="Aleshkin A.V."/>
            <person name="Rubalsky O.V."/>
            <person name="Kiseleva I.A."/>
            <person name="Rubalskii E.O."/>
            <person name="Lebedev S.N."/>
        </authorList>
    </citation>
    <scope>NUCLEOTIDE SEQUENCE [LARGE SCALE GENOMIC DNA]</scope>
</reference>
<dbReference type="Proteomes" id="UP000240934">
    <property type="component" value="Segment"/>
</dbReference>
<keyword evidence="1" id="KW-1194">Viral DNA replication</keyword>
<sequence length="225" mass="24083">MQLSKETVEILSNFAKINPSVVLKPGTFVNTKSVNNVLYAESTIKDTVDSELRIYSLGEFLGVAAMVGLPADVTEDGEYITIKNASGGKAMAKIKMAEAGTIAHPKKALTMPTASVVFEITAEQLKQIDKSASTMSLVDLHFVNDGRKIIARLTGGESNSNSFEIAIADDFEGDDATFDFIVAIGNMKMIDGKYTVMIAKEGAICFKGATASYIIAIDSKSKYTA</sequence>
<dbReference type="EMBL" id="MG250483">
    <property type="protein sequence ID" value="AUE22565.1"/>
    <property type="molecule type" value="Genomic_DNA"/>
</dbReference>
<dbReference type="GO" id="GO:0030337">
    <property type="term" value="F:DNA polymerase processivity factor activity"/>
    <property type="evidence" value="ECO:0007669"/>
    <property type="project" value="UniProtKB-UniRule"/>
</dbReference>
<dbReference type="InterPro" id="IPR046389">
    <property type="entry name" value="Sliding_clamp_T4"/>
</dbReference>
<dbReference type="Pfam" id="PF09116">
    <property type="entry name" value="gp45-slide_C"/>
    <property type="match status" value="1"/>
</dbReference>
<organism evidence="3 4">
    <name type="scientific">Aeromonas phage Ah1</name>
    <dbReference type="NCBI Taxonomy" id="2053701"/>
    <lineage>
        <taxon>Viruses</taxon>
        <taxon>Duplodnaviria</taxon>
        <taxon>Heunggongvirae</taxon>
        <taxon>Uroviricota</taxon>
        <taxon>Caudoviricetes</taxon>
        <taxon>Pantevenvirales</taxon>
        <taxon>Straboviridae</taxon>
        <taxon>Cinqassovirus</taxon>
        <taxon>Cinqassovirus ah1</taxon>
    </lineage>
</organism>
<dbReference type="SUPFAM" id="SSF55979">
    <property type="entry name" value="DNA clamp"/>
    <property type="match status" value="2"/>
</dbReference>
<comment type="function">
    <text evidence="1">Sliding clamp that encircles the genomic DNA and links the DNA polymerase to the template to control the processivity of DNA synthesis. Responsible for tethering the catalytic subunit of DNA polymerase to DNA during high-speed replication. Interaction with the sliding-clamp-loader opens the sliding clamp so that it can be loaded around the DNA template. During transcription, encircles the DNA and tethers host RNA polymerase (RNAP) to it.</text>
</comment>
<gene>
    <name evidence="3" type="ORF">Ah1_00024</name>
</gene>
<evidence type="ECO:0000259" key="2">
    <source>
        <dbReference type="Pfam" id="PF09116"/>
    </source>
</evidence>
<comment type="subunit">
    <text evidence="1">Homotrimer. Interacts with the viral DNA polymerase; this interaction constitutes the polymerase holoenzyme. Interacts with the sliding-clamp-loader; this interaction allows the sliding-clamp-loader to open the sliding clamp. Interacts with the viral DNA ligase. Part of the replicase complex that includes the DNA polymerase, the polymerase clamp, the clamp loader complex, the single-stranded DNA binding protein, the primase, the helicase and the helicase assembly factor. Interacts with the viral RNA polymerase (RNAP). Part of the transcription activation complex containing host RNAP, the viral RNA polymerase sigma-like factor, the late transcription coactivator, and the sliding clamp.</text>
</comment>
<dbReference type="GO" id="GO:0039693">
    <property type="term" value="P:viral DNA genome replication"/>
    <property type="evidence" value="ECO:0007669"/>
    <property type="project" value="UniProtKB-UniRule"/>
</dbReference>
<dbReference type="GO" id="GO:0019083">
    <property type="term" value="P:viral transcription"/>
    <property type="evidence" value="ECO:0007669"/>
    <property type="project" value="UniProtKB-UniRule"/>
</dbReference>
<keyword evidence="1" id="KW-1195">Viral transcription</keyword>
<dbReference type="InterPro" id="IPR015200">
    <property type="entry name" value="Sliding_clamp_C"/>
</dbReference>
<proteinExistence type="inferred from homology"/>
<evidence type="ECO:0000313" key="4">
    <source>
        <dbReference type="Proteomes" id="UP000240934"/>
    </source>
</evidence>
<dbReference type="GO" id="GO:0006260">
    <property type="term" value="P:DNA replication"/>
    <property type="evidence" value="ECO:0007669"/>
    <property type="project" value="UniProtKB-KW"/>
</dbReference>
<evidence type="ECO:0000256" key="1">
    <source>
        <dbReference type="HAMAP-Rule" id="MF_04161"/>
    </source>
</evidence>
<dbReference type="InterPro" id="IPR046938">
    <property type="entry name" value="DNA_clamp_sf"/>
</dbReference>
<keyword evidence="4" id="KW-1185">Reference proteome</keyword>
<keyword evidence="1" id="KW-0235">DNA replication</keyword>
<feature type="domain" description="Sliding clamp C-terminal" evidence="2">
    <location>
        <begin position="117"/>
        <end position="218"/>
    </location>
</feature>
<dbReference type="HAMAP" id="MF_04161">
    <property type="entry name" value="Sliding_clamp_T4"/>
    <property type="match status" value="1"/>
</dbReference>